<feature type="chain" id="PRO_5034724019" description="Secreted protein" evidence="1">
    <location>
        <begin position="27"/>
        <end position="113"/>
    </location>
</feature>
<gene>
    <name evidence="2" type="ORF">DFP72DRAFT_30969</name>
</gene>
<evidence type="ECO:0000313" key="2">
    <source>
        <dbReference type="EMBL" id="KAF6761062.1"/>
    </source>
</evidence>
<dbReference type="AlphaFoldDB" id="A0A8H6IAY9"/>
<name>A0A8H6IAY9_9AGAR</name>
<evidence type="ECO:0008006" key="4">
    <source>
        <dbReference type="Google" id="ProtNLM"/>
    </source>
</evidence>
<reference evidence="2 3" key="1">
    <citation type="submission" date="2020-07" db="EMBL/GenBank/DDBJ databases">
        <title>Comparative genomics of pyrophilous fungi reveals a link between fire events and developmental genes.</title>
        <authorList>
            <consortium name="DOE Joint Genome Institute"/>
            <person name="Steindorff A.S."/>
            <person name="Carver A."/>
            <person name="Calhoun S."/>
            <person name="Stillman K."/>
            <person name="Liu H."/>
            <person name="Lipzen A."/>
            <person name="Pangilinan J."/>
            <person name="Labutti K."/>
            <person name="Bruns T.D."/>
            <person name="Grigoriev I.V."/>
        </authorList>
    </citation>
    <scope>NUCLEOTIDE SEQUENCE [LARGE SCALE GENOMIC DNA]</scope>
    <source>
        <strain evidence="2 3">CBS 144469</strain>
    </source>
</reference>
<keyword evidence="1" id="KW-0732">Signal</keyword>
<feature type="signal peptide" evidence="1">
    <location>
        <begin position="1"/>
        <end position="26"/>
    </location>
</feature>
<organism evidence="2 3">
    <name type="scientific">Ephemerocybe angulata</name>
    <dbReference type="NCBI Taxonomy" id="980116"/>
    <lineage>
        <taxon>Eukaryota</taxon>
        <taxon>Fungi</taxon>
        <taxon>Dikarya</taxon>
        <taxon>Basidiomycota</taxon>
        <taxon>Agaricomycotina</taxon>
        <taxon>Agaricomycetes</taxon>
        <taxon>Agaricomycetidae</taxon>
        <taxon>Agaricales</taxon>
        <taxon>Agaricineae</taxon>
        <taxon>Psathyrellaceae</taxon>
        <taxon>Ephemerocybe</taxon>
    </lineage>
</organism>
<proteinExistence type="predicted"/>
<protein>
    <recommendedName>
        <fullName evidence="4">Secreted protein</fullName>
    </recommendedName>
</protein>
<evidence type="ECO:0000313" key="3">
    <source>
        <dbReference type="Proteomes" id="UP000521943"/>
    </source>
</evidence>
<keyword evidence="3" id="KW-1185">Reference proteome</keyword>
<comment type="caution">
    <text evidence="2">The sequence shown here is derived from an EMBL/GenBank/DDBJ whole genome shotgun (WGS) entry which is preliminary data.</text>
</comment>
<sequence length="113" mass="12956">MPFRRFDCVLLHTILLSLSYVPSRLAYSSRLLPACLSVCFHSSSSRPPFIHHMTRHILLSHLASNRTSTIHDARFHFPLFYCVHSHTVATTDWPSRPNGYRNAVECTLLPPLL</sequence>
<accession>A0A8H6IAY9</accession>
<dbReference type="EMBL" id="JACGCI010000010">
    <property type="protein sequence ID" value="KAF6761062.1"/>
    <property type="molecule type" value="Genomic_DNA"/>
</dbReference>
<dbReference type="Proteomes" id="UP000521943">
    <property type="component" value="Unassembled WGS sequence"/>
</dbReference>
<evidence type="ECO:0000256" key="1">
    <source>
        <dbReference type="SAM" id="SignalP"/>
    </source>
</evidence>